<evidence type="ECO:0008006" key="13">
    <source>
        <dbReference type="Google" id="ProtNLM"/>
    </source>
</evidence>
<dbReference type="Pfam" id="PF04138">
    <property type="entry name" value="GtrA_DPMS_TM"/>
    <property type="match status" value="1"/>
</dbReference>
<dbReference type="PANTHER" id="PTHR43398:SF1">
    <property type="entry name" value="DOLICHOL-PHOSPHATE MANNOSYLTRANSFERASE SUBUNIT 1"/>
    <property type="match status" value="1"/>
</dbReference>
<evidence type="ECO:0000259" key="9">
    <source>
        <dbReference type="Pfam" id="PF00535"/>
    </source>
</evidence>
<dbReference type="Pfam" id="PF00535">
    <property type="entry name" value="Glycos_transf_2"/>
    <property type="match status" value="1"/>
</dbReference>
<name>A0A1F7GL08_9BACT</name>
<protein>
    <recommendedName>
        <fullName evidence="13">Glycosyltransferase 2-like domain-containing protein</fullName>
    </recommendedName>
</protein>
<dbReference type="EMBL" id="MFZH01000007">
    <property type="protein sequence ID" value="OGK19638.1"/>
    <property type="molecule type" value="Genomic_DNA"/>
</dbReference>
<proteinExistence type="inferred from homology"/>
<evidence type="ECO:0000256" key="8">
    <source>
        <dbReference type="SAM" id="Phobius"/>
    </source>
</evidence>
<dbReference type="GO" id="GO:0000271">
    <property type="term" value="P:polysaccharide biosynthetic process"/>
    <property type="evidence" value="ECO:0007669"/>
    <property type="project" value="InterPro"/>
</dbReference>
<feature type="domain" description="Glycosyltransferase 2-like" evidence="9">
    <location>
        <begin position="5"/>
        <end position="141"/>
    </location>
</feature>
<evidence type="ECO:0000259" key="10">
    <source>
        <dbReference type="Pfam" id="PF04138"/>
    </source>
</evidence>
<comment type="subcellular location">
    <subcellularLocation>
        <location evidence="1">Membrane</location>
        <topology evidence="1">Multi-pass membrane protein</topology>
    </subcellularLocation>
</comment>
<organism evidence="11 12">
    <name type="scientific">Candidatus Roizmanbacteria bacterium RIFCSPHIGHO2_01_FULL_39_24</name>
    <dbReference type="NCBI Taxonomy" id="1802032"/>
    <lineage>
        <taxon>Bacteria</taxon>
        <taxon>Candidatus Roizmaniibacteriota</taxon>
    </lineage>
</organism>
<reference evidence="11 12" key="1">
    <citation type="journal article" date="2016" name="Nat. Commun.">
        <title>Thousands of microbial genomes shed light on interconnected biogeochemical processes in an aquifer system.</title>
        <authorList>
            <person name="Anantharaman K."/>
            <person name="Brown C.T."/>
            <person name="Hug L.A."/>
            <person name="Sharon I."/>
            <person name="Castelle C.J."/>
            <person name="Probst A.J."/>
            <person name="Thomas B.C."/>
            <person name="Singh A."/>
            <person name="Wilkins M.J."/>
            <person name="Karaoz U."/>
            <person name="Brodie E.L."/>
            <person name="Williams K.H."/>
            <person name="Hubbard S.S."/>
            <person name="Banfield J.F."/>
        </authorList>
    </citation>
    <scope>NUCLEOTIDE SEQUENCE [LARGE SCALE GENOMIC DNA]</scope>
</reference>
<feature type="domain" description="GtrA/DPMS transmembrane" evidence="10">
    <location>
        <begin position="243"/>
        <end position="365"/>
    </location>
</feature>
<sequence length="368" mass="42245">MKSATIILPTYNERENVGIIIPQIFEQEEKTPGWEFSIVVVDDTSPDKTAEKVVELQKKYKKLYITSGQKAGLGKAYVRGFKYVLTNLKSDIVFEMDADLSHDPASIPLLLQKIDGGADIVIGTRYIKGGSIPKNWEFYRKVFSYCGNLVVRLGFMHLAVHDWTNGYRAIKTDFLKEIIPHLDEYNGYVFQIALLDRAVKLHKKIEEVPVHFQERNSGVSKINSGRYIFDIVRYIFQHSSFIKFGIVGLIGAVLDFGTSFFLIEKAGFAIWMATVISAEIAIISNFFFNNFWSFSHKKVENTRSSFLKSLIQFNTISVGNILIQAILLQGATVFFPREYWYIYKVIIIALVIIPYSYFLYNKVVWKKK</sequence>
<dbReference type="InterPro" id="IPR039528">
    <property type="entry name" value="DPM1-like"/>
</dbReference>
<evidence type="ECO:0000256" key="4">
    <source>
        <dbReference type="ARBA" id="ARBA00022679"/>
    </source>
</evidence>
<dbReference type="SUPFAM" id="SSF53448">
    <property type="entry name" value="Nucleotide-diphospho-sugar transferases"/>
    <property type="match status" value="1"/>
</dbReference>
<dbReference type="InterPro" id="IPR001173">
    <property type="entry name" value="Glyco_trans_2-like"/>
</dbReference>
<dbReference type="PANTHER" id="PTHR43398">
    <property type="entry name" value="DOLICHOL-PHOSPHATE MANNOSYLTRANSFERASE SUBUNIT 1"/>
    <property type="match status" value="1"/>
</dbReference>
<dbReference type="CDD" id="cd06442">
    <property type="entry name" value="DPM1_like"/>
    <property type="match status" value="1"/>
</dbReference>
<keyword evidence="3" id="KW-0328">Glycosyltransferase</keyword>
<keyword evidence="4" id="KW-0808">Transferase</keyword>
<comment type="caution">
    <text evidence="11">The sequence shown here is derived from an EMBL/GenBank/DDBJ whole genome shotgun (WGS) entry which is preliminary data.</text>
</comment>
<evidence type="ECO:0000256" key="2">
    <source>
        <dbReference type="ARBA" id="ARBA00006739"/>
    </source>
</evidence>
<keyword evidence="5 8" id="KW-0812">Transmembrane</keyword>
<accession>A0A1F7GL08</accession>
<evidence type="ECO:0000256" key="3">
    <source>
        <dbReference type="ARBA" id="ARBA00022676"/>
    </source>
</evidence>
<gene>
    <name evidence="11" type="ORF">A2799_01245</name>
</gene>
<feature type="transmembrane region" description="Helical" evidence="8">
    <location>
        <begin position="269"/>
        <end position="292"/>
    </location>
</feature>
<dbReference type="GO" id="GO:0016020">
    <property type="term" value="C:membrane"/>
    <property type="evidence" value="ECO:0007669"/>
    <property type="project" value="UniProtKB-SubCell"/>
</dbReference>
<evidence type="ECO:0000313" key="11">
    <source>
        <dbReference type="EMBL" id="OGK19638.1"/>
    </source>
</evidence>
<dbReference type="Proteomes" id="UP000176850">
    <property type="component" value="Unassembled WGS sequence"/>
</dbReference>
<evidence type="ECO:0000256" key="5">
    <source>
        <dbReference type="ARBA" id="ARBA00022692"/>
    </source>
</evidence>
<evidence type="ECO:0000256" key="6">
    <source>
        <dbReference type="ARBA" id="ARBA00022989"/>
    </source>
</evidence>
<dbReference type="Gene3D" id="3.90.550.10">
    <property type="entry name" value="Spore Coat Polysaccharide Biosynthesis Protein SpsA, Chain A"/>
    <property type="match status" value="1"/>
</dbReference>
<keyword evidence="7 8" id="KW-0472">Membrane</keyword>
<comment type="similarity">
    <text evidence="2">Belongs to the glycosyltransferase 2 family.</text>
</comment>
<feature type="transmembrane region" description="Helical" evidence="8">
    <location>
        <begin position="241"/>
        <end position="263"/>
    </location>
</feature>
<dbReference type="FunFam" id="3.90.550.10:FF:000122">
    <property type="entry name" value="Dolichol-phosphate mannosyltransferase subunit 1"/>
    <property type="match status" value="1"/>
</dbReference>
<dbReference type="AlphaFoldDB" id="A0A1F7GL08"/>
<evidence type="ECO:0000256" key="7">
    <source>
        <dbReference type="ARBA" id="ARBA00023136"/>
    </source>
</evidence>
<feature type="transmembrane region" description="Helical" evidence="8">
    <location>
        <begin position="313"/>
        <end position="335"/>
    </location>
</feature>
<dbReference type="InterPro" id="IPR029044">
    <property type="entry name" value="Nucleotide-diphossugar_trans"/>
</dbReference>
<evidence type="ECO:0000256" key="1">
    <source>
        <dbReference type="ARBA" id="ARBA00004141"/>
    </source>
</evidence>
<feature type="transmembrane region" description="Helical" evidence="8">
    <location>
        <begin position="341"/>
        <end position="360"/>
    </location>
</feature>
<dbReference type="GO" id="GO:0004582">
    <property type="term" value="F:dolichyl-phosphate beta-D-mannosyltransferase activity"/>
    <property type="evidence" value="ECO:0007669"/>
    <property type="project" value="InterPro"/>
</dbReference>
<dbReference type="InterPro" id="IPR007267">
    <property type="entry name" value="GtrA_DPMS_TM"/>
</dbReference>
<keyword evidence="6 8" id="KW-1133">Transmembrane helix</keyword>
<evidence type="ECO:0000313" key="12">
    <source>
        <dbReference type="Proteomes" id="UP000176850"/>
    </source>
</evidence>
<dbReference type="GO" id="GO:0009247">
    <property type="term" value="P:glycolipid biosynthetic process"/>
    <property type="evidence" value="ECO:0007669"/>
    <property type="project" value="TreeGrafter"/>
</dbReference>